<keyword evidence="1" id="KW-1133">Transmembrane helix</keyword>
<feature type="transmembrane region" description="Helical" evidence="1">
    <location>
        <begin position="57"/>
        <end position="76"/>
    </location>
</feature>
<sequence>MTTGVSTFRDPVACSFTIIVCVIFQGSTKVLIYAYLVEKVYIVWSDGYRTPRLQTRIYKICLLFQLGYVAIDIMFLSGRSSRIAEDGTCLLGYKNYASISLIVYDFLQNLFFTVMFYWPLYKSKIFSPALRAVAKRTLIGAIAGLLILAANVSMVIAMGGYQVVWVCMTSCALDVILNALIMYWVSSGISSDSINHFTLPTINMVTRNDLTVNTSKTNDSVSSGDTINTLTTIASLRTAEYTGHTISTRRSADLGVVEVSNVPTLSTL</sequence>
<name>A0ABR2ZFZ2_9AGAR</name>
<feature type="transmembrane region" description="Helical" evidence="1">
    <location>
        <begin position="16"/>
        <end position="36"/>
    </location>
</feature>
<protein>
    <submittedName>
        <fullName evidence="2">Uncharacterized protein</fullName>
    </submittedName>
</protein>
<dbReference type="PANTHER" id="PTHR38848:SF3">
    <property type="entry name" value="G-PROTEIN COUPLED RECEPTORS FAMILY 3 PROFILE DOMAIN-CONTAINING PROTEIN"/>
    <property type="match status" value="1"/>
</dbReference>
<dbReference type="EMBL" id="JBBXMP010000169">
    <property type="protein sequence ID" value="KAL0060585.1"/>
    <property type="molecule type" value="Genomic_DNA"/>
</dbReference>
<dbReference type="PANTHER" id="PTHR38848">
    <property type="entry name" value="G-PROTEIN COUPLED RECEPTORS FAMILY 3 PROFILE DOMAIN-CONTAINING PROTEIN"/>
    <property type="match status" value="1"/>
</dbReference>
<feature type="transmembrane region" description="Helical" evidence="1">
    <location>
        <begin position="138"/>
        <end position="157"/>
    </location>
</feature>
<feature type="transmembrane region" description="Helical" evidence="1">
    <location>
        <begin position="163"/>
        <end position="185"/>
    </location>
</feature>
<reference evidence="2 3" key="1">
    <citation type="submission" date="2024-05" db="EMBL/GenBank/DDBJ databases">
        <title>A draft genome resource for the thread blight pathogen Marasmius tenuissimus strain MS-2.</title>
        <authorList>
            <person name="Yulfo-Soto G.E."/>
            <person name="Baruah I.K."/>
            <person name="Amoako-Attah I."/>
            <person name="Bukari Y."/>
            <person name="Meinhardt L.W."/>
            <person name="Bailey B.A."/>
            <person name="Cohen S.P."/>
        </authorList>
    </citation>
    <scope>NUCLEOTIDE SEQUENCE [LARGE SCALE GENOMIC DNA]</scope>
    <source>
        <strain evidence="2 3">MS-2</strain>
    </source>
</reference>
<proteinExistence type="predicted"/>
<keyword evidence="1" id="KW-0812">Transmembrane</keyword>
<gene>
    <name evidence="2" type="ORF">AAF712_012644</name>
</gene>
<organism evidence="2 3">
    <name type="scientific">Marasmius tenuissimus</name>
    <dbReference type="NCBI Taxonomy" id="585030"/>
    <lineage>
        <taxon>Eukaryota</taxon>
        <taxon>Fungi</taxon>
        <taxon>Dikarya</taxon>
        <taxon>Basidiomycota</taxon>
        <taxon>Agaricomycotina</taxon>
        <taxon>Agaricomycetes</taxon>
        <taxon>Agaricomycetidae</taxon>
        <taxon>Agaricales</taxon>
        <taxon>Marasmiineae</taxon>
        <taxon>Marasmiaceae</taxon>
        <taxon>Marasmius</taxon>
    </lineage>
</organism>
<comment type="caution">
    <text evidence="2">The sequence shown here is derived from an EMBL/GenBank/DDBJ whole genome shotgun (WGS) entry which is preliminary data.</text>
</comment>
<accession>A0ABR2ZFZ2</accession>
<keyword evidence="1" id="KW-0472">Membrane</keyword>
<feature type="transmembrane region" description="Helical" evidence="1">
    <location>
        <begin position="96"/>
        <end position="118"/>
    </location>
</feature>
<dbReference type="Proteomes" id="UP001437256">
    <property type="component" value="Unassembled WGS sequence"/>
</dbReference>
<evidence type="ECO:0000313" key="3">
    <source>
        <dbReference type="Proteomes" id="UP001437256"/>
    </source>
</evidence>
<evidence type="ECO:0000256" key="1">
    <source>
        <dbReference type="SAM" id="Phobius"/>
    </source>
</evidence>
<evidence type="ECO:0000313" key="2">
    <source>
        <dbReference type="EMBL" id="KAL0060585.1"/>
    </source>
</evidence>
<keyword evidence="3" id="KW-1185">Reference proteome</keyword>